<accession>A0AAN9A2L7</accession>
<gene>
    <name evidence="1" type="ORF">SK128_010738</name>
</gene>
<keyword evidence="2" id="KW-1185">Reference proteome</keyword>
<reference evidence="1 2" key="1">
    <citation type="submission" date="2023-11" db="EMBL/GenBank/DDBJ databases">
        <title>Halocaridina rubra genome assembly.</title>
        <authorList>
            <person name="Smith C."/>
        </authorList>
    </citation>
    <scope>NUCLEOTIDE SEQUENCE [LARGE SCALE GENOMIC DNA]</scope>
    <source>
        <strain evidence="1">EP-1</strain>
        <tissue evidence="1">Whole</tissue>
    </source>
</reference>
<evidence type="ECO:0000313" key="2">
    <source>
        <dbReference type="Proteomes" id="UP001381693"/>
    </source>
</evidence>
<sequence>PPSNGSCTYRFPRPYPRSQTWNVTCSHGTSGTWATWAPRSSSTRRSSTCLLMMAQ</sequence>
<feature type="non-terminal residue" evidence="1">
    <location>
        <position position="1"/>
    </location>
</feature>
<protein>
    <submittedName>
        <fullName evidence="1">Uncharacterized protein</fullName>
    </submittedName>
</protein>
<name>A0AAN9A2L7_HALRR</name>
<dbReference type="EMBL" id="JAXCGZ010007947">
    <property type="protein sequence ID" value="KAK7078216.1"/>
    <property type="molecule type" value="Genomic_DNA"/>
</dbReference>
<feature type="non-terminal residue" evidence="1">
    <location>
        <position position="55"/>
    </location>
</feature>
<evidence type="ECO:0000313" key="1">
    <source>
        <dbReference type="EMBL" id="KAK7078216.1"/>
    </source>
</evidence>
<comment type="caution">
    <text evidence="1">The sequence shown here is derived from an EMBL/GenBank/DDBJ whole genome shotgun (WGS) entry which is preliminary data.</text>
</comment>
<proteinExistence type="predicted"/>
<dbReference type="AlphaFoldDB" id="A0AAN9A2L7"/>
<dbReference type="Proteomes" id="UP001381693">
    <property type="component" value="Unassembled WGS sequence"/>
</dbReference>
<organism evidence="1 2">
    <name type="scientific">Halocaridina rubra</name>
    <name type="common">Hawaiian red shrimp</name>
    <dbReference type="NCBI Taxonomy" id="373956"/>
    <lineage>
        <taxon>Eukaryota</taxon>
        <taxon>Metazoa</taxon>
        <taxon>Ecdysozoa</taxon>
        <taxon>Arthropoda</taxon>
        <taxon>Crustacea</taxon>
        <taxon>Multicrustacea</taxon>
        <taxon>Malacostraca</taxon>
        <taxon>Eumalacostraca</taxon>
        <taxon>Eucarida</taxon>
        <taxon>Decapoda</taxon>
        <taxon>Pleocyemata</taxon>
        <taxon>Caridea</taxon>
        <taxon>Atyoidea</taxon>
        <taxon>Atyidae</taxon>
        <taxon>Halocaridina</taxon>
    </lineage>
</organism>